<feature type="domain" description="Dimethylamine monooxygenase subunit DmmA-like C-terminal" evidence="7">
    <location>
        <begin position="83"/>
        <end position="126"/>
    </location>
</feature>
<dbReference type="Pfam" id="PF22290">
    <property type="entry name" value="DmmA-like_N"/>
    <property type="match status" value="1"/>
</dbReference>
<evidence type="ECO:0000313" key="10">
    <source>
        <dbReference type="Proteomes" id="UP000050580"/>
    </source>
</evidence>
<feature type="domain" description="Dimethylamine monooxygenase subunit DmmA-like N-terminal" evidence="8">
    <location>
        <begin position="22"/>
        <end position="71"/>
    </location>
</feature>
<reference evidence="9 10" key="1">
    <citation type="submission" date="2015-05" db="EMBL/GenBank/DDBJ databases">
        <title>Draft genome sequence of Lampropedia sp. CT6, isolated from the microbial mat of a hot water spring, located at Manikaran, India.</title>
        <authorList>
            <person name="Tripathi C."/>
            <person name="Rani P."/>
            <person name="Mahato N.K."/>
            <person name="Lal R."/>
        </authorList>
    </citation>
    <scope>NUCLEOTIDE SEQUENCE [LARGE SCALE GENOMIC DNA]</scope>
    <source>
        <strain evidence="9 10">CT6</strain>
    </source>
</reference>
<keyword evidence="6" id="KW-0411">Iron-sulfur</keyword>
<keyword evidence="10" id="KW-1185">Reference proteome</keyword>
<evidence type="ECO:0000259" key="7">
    <source>
        <dbReference type="Pfam" id="PF22289"/>
    </source>
</evidence>
<evidence type="ECO:0000256" key="1">
    <source>
        <dbReference type="ARBA" id="ARBA00022630"/>
    </source>
</evidence>
<keyword evidence="1" id="KW-0285">Flavoprotein</keyword>
<proteinExistence type="predicted"/>
<dbReference type="STRING" id="1610491.AAV94_07795"/>
<evidence type="ECO:0000313" key="9">
    <source>
        <dbReference type="EMBL" id="KKW68087.1"/>
    </source>
</evidence>
<dbReference type="GO" id="GO:0046872">
    <property type="term" value="F:metal ion binding"/>
    <property type="evidence" value="ECO:0007669"/>
    <property type="project" value="UniProtKB-KW"/>
</dbReference>
<dbReference type="Proteomes" id="UP000050580">
    <property type="component" value="Unassembled WGS sequence"/>
</dbReference>
<keyword evidence="4" id="KW-0560">Oxidoreductase</keyword>
<dbReference type="Pfam" id="PF22289">
    <property type="entry name" value="DmmA-like_C"/>
    <property type="match status" value="1"/>
</dbReference>
<evidence type="ECO:0000256" key="2">
    <source>
        <dbReference type="ARBA" id="ARBA00022714"/>
    </source>
</evidence>
<sequence length="139" mass="15363">MQFEQQLKARAPGSFQILNLAGQSIESAQAQLQAMLQKACVGTHLYLSGTEHAIWKLYNAAVAVGMHPQEISMFRHEEALTPIYCVHCSTQQLIDRSEEHPSCASCGVVLEVRQHFSRIHGAYLGVVADADQPFGRKQA</sequence>
<dbReference type="InterPro" id="IPR048037">
    <property type="entry name" value="DmmA-like_C"/>
</dbReference>
<protein>
    <submittedName>
        <fullName evidence="9">Uncharacterized protein</fullName>
    </submittedName>
</protein>
<evidence type="ECO:0000256" key="5">
    <source>
        <dbReference type="ARBA" id="ARBA00023004"/>
    </source>
</evidence>
<dbReference type="AlphaFoldDB" id="A0A0U1Q009"/>
<name>A0A0U1Q009_9BURK</name>
<dbReference type="InterPro" id="IPR054582">
    <property type="entry name" value="DmmA-like_N"/>
</dbReference>
<dbReference type="GO" id="GO:0016491">
    <property type="term" value="F:oxidoreductase activity"/>
    <property type="evidence" value="ECO:0007669"/>
    <property type="project" value="UniProtKB-KW"/>
</dbReference>
<organism evidence="9 10">
    <name type="scientific">Lampropedia cohaerens</name>
    <dbReference type="NCBI Taxonomy" id="1610491"/>
    <lineage>
        <taxon>Bacteria</taxon>
        <taxon>Pseudomonadati</taxon>
        <taxon>Pseudomonadota</taxon>
        <taxon>Betaproteobacteria</taxon>
        <taxon>Burkholderiales</taxon>
        <taxon>Comamonadaceae</taxon>
        <taxon>Lampropedia</taxon>
    </lineage>
</organism>
<comment type="caution">
    <text evidence="9">The sequence shown here is derived from an EMBL/GenBank/DDBJ whole genome shotgun (WGS) entry which is preliminary data.</text>
</comment>
<keyword evidence="2" id="KW-0001">2Fe-2S</keyword>
<evidence type="ECO:0000256" key="6">
    <source>
        <dbReference type="ARBA" id="ARBA00023014"/>
    </source>
</evidence>
<evidence type="ECO:0000259" key="8">
    <source>
        <dbReference type="Pfam" id="PF22290"/>
    </source>
</evidence>
<evidence type="ECO:0000256" key="4">
    <source>
        <dbReference type="ARBA" id="ARBA00023002"/>
    </source>
</evidence>
<keyword evidence="5" id="KW-0408">Iron</keyword>
<dbReference type="EMBL" id="LBNQ01000023">
    <property type="protein sequence ID" value="KKW68087.1"/>
    <property type="molecule type" value="Genomic_DNA"/>
</dbReference>
<accession>A0A0U1Q009</accession>
<evidence type="ECO:0000256" key="3">
    <source>
        <dbReference type="ARBA" id="ARBA00022723"/>
    </source>
</evidence>
<keyword evidence="3" id="KW-0479">Metal-binding</keyword>
<gene>
    <name evidence="9" type="ORF">AAV94_07795</name>
</gene>
<dbReference type="NCBIfam" id="NF041259">
    <property type="entry name" value="mono_DmmA_fam"/>
    <property type="match status" value="1"/>
</dbReference>
<dbReference type="GO" id="GO:0051537">
    <property type="term" value="F:2 iron, 2 sulfur cluster binding"/>
    <property type="evidence" value="ECO:0007669"/>
    <property type="project" value="UniProtKB-KW"/>
</dbReference>